<sequence length="103" mass="11726">MDQGPLGDLTALVLEEVHYSAMKYRDGAPLLLGMNLLMAALDVPEYTEKKELHLDMTEETKFLGQQGKQHLSCEVMPEASLRLKLKEHVNDCTRGHHHWLDLT</sequence>
<organism evidence="2 3">
    <name type="scientific">Labeo rohita</name>
    <name type="common">Indian major carp</name>
    <name type="synonym">Cyprinus rohita</name>
    <dbReference type="NCBI Taxonomy" id="84645"/>
    <lineage>
        <taxon>Eukaryota</taxon>
        <taxon>Metazoa</taxon>
        <taxon>Chordata</taxon>
        <taxon>Craniata</taxon>
        <taxon>Vertebrata</taxon>
        <taxon>Euteleostomi</taxon>
        <taxon>Actinopterygii</taxon>
        <taxon>Neopterygii</taxon>
        <taxon>Teleostei</taxon>
        <taxon>Ostariophysi</taxon>
        <taxon>Cypriniformes</taxon>
        <taxon>Cyprinidae</taxon>
        <taxon>Labeoninae</taxon>
        <taxon>Labeonini</taxon>
        <taxon>Labeo</taxon>
    </lineage>
</organism>
<name>A0A498MBV0_LABRO</name>
<dbReference type="Proteomes" id="UP000290572">
    <property type="component" value="Unassembled WGS sequence"/>
</dbReference>
<reference evidence="2 3" key="1">
    <citation type="submission" date="2018-03" db="EMBL/GenBank/DDBJ databases">
        <title>Draft genome sequence of Rohu Carp (Labeo rohita).</title>
        <authorList>
            <person name="Das P."/>
            <person name="Kushwaha B."/>
            <person name="Joshi C.G."/>
            <person name="Kumar D."/>
            <person name="Nagpure N.S."/>
            <person name="Sahoo L."/>
            <person name="Das S.P."/>
            <person name="Bit A."/>
            <person name="Patnaik S."/>
            <person name="Meher P.K."/>
            <person name="Jayasankar P."/>
            <person name="Koringa P.G."/>
            <person name="Patel N.V."/>
            <person name="Hinsu A.T."/>
            <person name="Kumar R."/>
            <person name="Pandey M."/>
            <person name="Agarwal S."/>
            <person name="Srivastava S."/>
            <person name="Singh M."/>
            <person name="Iquebal M.A."/>
            <person name="Jaiswal S."/>
            <person name="Angadi U.B."/>
            <person name="Kumar N."/>
            <person name="Raza M."/>
            <person name="Shah T.M."/>
            <person name="Rai A."/>
            <person name="Jena J.K."/>
        </authorList>
    </citation>
    <scope>NUCLEOTIDE SEQUENCE [LARGE SCALE GENOMIC DNA]</scope>
    <source>
        <strain evidence="2">DASCIFA01</strain>
        <tissue evidence="2">Testis</tissue>
    </source>
</reference>
<evidence type="ECO:0000313" key="2">
    <source>
        <dbReference type="EMBL" id="RXN16754.1"/>
    </source>
</evidence>
<proteinExistence type="predicted"/>
<dbReference type="EMBL" id="QBIY01012771">
    <property type="protein sequence ID" value="RXN16754.1"/>
    <property type="molecule type" value="Genomic_DNA"/>
</dbReference>
<keyword evidence="3" id="KW-1185">Reference proteome</keyword>
<evidence type="ECO:0000313" key="3">
    <source>
        <dbReference type="Proteomes" id="UP000290572"/>
    </source>
</evidence>
<gene>
    <name evidence="1" type="ORF">ROHU_012414</name>
    <name evidence="2" type="ORF">ROHU_027231</name>
</gene>
<protein>
    <submittedName>
        <fullName evidence="2">Uncharacterized protein</fullName>
    </submittedName>
</protein>
<comment type="caution">
    <text evidence="2">The sequence shown here is derived from an EMBL/GenBank/DDBJ whole genome shotgun (WGS) entry which is preliminary data.</text>
</comment>
<dbReference type="EMBL" id="QBIY01013373">
    <property type="protein sequence ID" value="RXN06382.1"/>
    <property type="molecule type" value="Genomic_DNA"/>
</dbReference>
<evidence type="ECO:0000313" key="1">
    <source>
        <dbReference type="EMBL" id="RXN06382.1"/>
    </source>
</evidence>
<accession>A0A498MBV0</accession>
<dbReference type="AlphaFoldDB" id="A0A498MBV0"/>